<dbReference type="AlphaFoldDB" id="A0A7E4UMB9"/>
<reference evidence="1" key="1">
    <citation type="journal article" date="2013" name="Genetics">
        <title>The draft genome and transcriptome of Panagrellus redivivus are shaped by the harsh demands of a free-living lifestyle.</title>
        <authorList>
            <person name="Srinivasan J."/>
            <person name="Dillman A.R."/>
            <person name="Macchietto M.G."/>
            <person name="Heikkinen L."/>
            <person name="Lakso M."/>
            <person name="Fracchia K.M."/>
            <person name="Antoshechkin I."/>
            <person name="Mortazavi A."/>
            <person name="Wong G."/>
            <person name="Sternberg P.W."/>
        </authorList>
    </citation>
    <scope>NUCLEOTIDE SEQUENCE [LARGE SCALE GENOMIC DNA]</scope>
    <source>
        <strain evidence="1">MT8872</strain>
    </source>
</reference>
<organism evidence="1 2">
    <name type="scientific">Panagrellus redivivus</name>
    <name type="common">Microworm</name>
    <dbReference type="NCBI Taxonomy" id="6233"/>
    <lineage>
        <taxon>Eukaryota</taxon>
        <taxon>Metazoa</taxon>
        <taxon>Ecdysozoa</taxon>
        <taxon>Nematoda</taxon>
        <taxon>Chromadorea</taxon>
        <taxon>Rhabditida</taxon>
        <taxon>Tylenchina</taxon>
        <taxon>Panagrolaimomorpha</taxon>
        <taxon>Panagrolaimoidea</taxon>
        <taxon>Panagrolaimidae</taxon>
        <taxon>Panagrellus</taxon>
    </lineage>
</organism>
<evidence type="ECO:0000313" key="2">
    <source>
        <dbReference type="WBParaSite" id="Pan_g10184.t1"/>
    </source>
</evidence>
<evidence type="ECO:0000313" key="1">
    <source>
        <dbReference type="Proteomes" id="UP000492821"/>
    </source>
</evidence>
<proteinExistence type="predicted"/>
<name>A0A7E4UMB9_PANRE</name>
<dbReference type="WBParaSite" id="Pan_g10184.t1">
    <property type="protein sequence ID" value="Pan_g10184.t1"/>
    <property type="gene ID" value="Pan_g10184"/>
</dbReference>
<sequence>MPYPIAKLPYGLRCRLSELTTPTERYRFQIAAGKPNICPPNRQIIKDVPVLNMFCWRRMASFEDEDANNPLLKSKYPIYGTGHCQIAYYDLNNLTKIMNNVLLRCDTLTLSHCETSKQFYEKLSILTCGSVERMILDESCDYNLPTLLKGFPHLTSLNIKNRIPHTWMRDILLFQRCKLSELRLEGDADYIQSAISDSNMLVHFLKAQQPDFVLYLAVSSREAAFKLRKLLAEKLYIVNRRNPNVQHVALENDFRTTIFTVENEICKLLK</sequence>
<protein>
    <submittedName>
        <fullName evidence="2">F-box domain-containing protein</fullName>
    </submittedName>
</protein>
<accession>A0A7E4UMB9</accession>
<keyword evidence="1" id="KW-1185">Reference proteome</keyword>
<dbReference type="Proteomes" id="UP000492821">
    <property type="component" value="Unassembled WGS sequence"/>
</dbReference>
<reference evidence="2" key="2">
    <citation type="submission" date="2020-10" db="UniProtKB">
        <authorList>
            <consortium name="WormBaseParasite"/>
        </authorList>
    </citation>
    <scope>IDENTIFICATION</scope>
</reference>